<comment type="subcellular location">
    <subcellularLocation>
        <location evidence="1">Cytoplasm</location>
    </subcellularLocation>
</comment>
<dbReference type="Gene3D" id="1.10.238.10">
    <property type="entry name" value="EF-hand"/>
    <property type="match status" value="1"/>
</dbReference>
<dbReference type="PROSITE" id="PS50222">
    <property type="entry name" value="EF_HAND_2"/>
    <property type="match status" value="1"/>
</dbReference>
<dbReference type="InterPro" id="IPR002048">
    <property type="entry name" value="EF_hand_dom"/>
</dbReference>
<sequence>MMRDRAHLRGSLVNKATDLFSLCDPEGKGYATKSDLQTLRCELPLPPEQLDIVFDALDANSDGKLTLQEFTDGFGLFLGIDTLPNNGAESDQQAENEEDEEILEELLDHLGARNLFTDEDYVREMWRRVRKEDPVMRSNFENFISKMAADLKESAIEQSSLHTTLKNRKQEHEIQVQTLYMEMEEQLRIEKEKLLDQEQRKEQKMRNELETELELKDQQLSELLSKHAEMEKQLAELDSKNSEKKYDNVKLQKDRDMLENRLSASEKMLHEMKNSLDLLRKRSLEEKRARAQAAIRVSEGIAIERENLVSELNHLKEVNKQLQDEKDELVQTTAQTVQQLIASSASPSPKRARSKHETKASPERSSAPFSTVEKDLNVGLKDLNLTEKSETETTRKRGRSDALSHPLEQDSSDDATSPYVEKQIKSLNTFGIKAYVEEVTSDTDIQNNLNIPSSKKGDSKYDRNSNAPRGKSLSTSARRTSPRTSPPVLKKILPTMKTSIDEGVPTRLFKVVFVGDSGVGKTSILQRFCTNSFKTTYSATVGVDFQIKTLELEGERIALQLWDTAGQERFRSMTQQYFRKTDGIILVYDVTCETSFKNMRNWMNSIKEGTSEETIVLILGNKIDLCEKENDRSVRTKDGARISDEYGTLFYETSAKTGDSIPEAIEGLACILKTKEDETIEQVLKLQEEEEKKRKKKCC</sequence>
<dbReference type="PRINTS" id="PR00449">
    <property type="entry name" value="RASTRNSFRMNG"/>
</dbReference>
<dbReference type="PROSITE" id="PS51421">
    <property type="entry name" value="RAS"/>
    <property type="match status" value="1"/>
</dbReference>
<keyword evidence="6" id="KW-0342">GTP-binding</keyword>
<dbReference type="PROSITE" id="PS51420">
    <property type="entry name" value="RHO"/>
    <property type="match status" value="1"/>
</dbReference>
<dbReference type="PROSITE" id="PS51419">
    <property type="entry name" value="RAB"/>
    <property type="match status" value="1"/>
</dbReference>
<dbReference type="InterPro" id="IPR011992">
    <property type="entry name" value="EF-hand-dom_pair"/>
</dbReference>
<evidence type="ECO:0000256" key="7">
    <source>
        <dbReference type="SAM" id="Coils"/>
    </source>
</evidence>
<dbReference type="GO" id="GO:0003924">
    <property type="term" value="F:GTPase activity"/>
    <property type="evidence" value="ECO:0007669"/>
    <property type="project" value="InterPro"/>
</dbReference>
<dbReference type="InterPro" id="IPR027417">
    <property type="entry name" value="P-loop_NTPase"/>
</dbReference>
<dbReference type="Pfam" id="PF00071">
    <property type="entry name" value="Ras"/>
    <property type="match status" value="1"/>
</dbReference>
<name>A0A2L2YEN3_PARTP</name>
<feature type="compositionally biased region" description="Low complexity" evidence="8">
    <location>
        <begin position="472"/>
        <end position="487"/>
    </location>
</feature>
<feature type="compositionally biased region" description="Basic and acidic residues" evidence="8">
    <location>
        <begin position="384"/>
        <end position="402"/>
    </location>
</feature>
<dbReference type="FunFam" id="3.40.50.300:FF:001348">
    <property type="entry name" value="Ras and EF-hand domain-containing protein"/>
    <property type="match status" value="1"/>
</dbReference>
<evidence type="ECO:0000256" key="6">
    <source>
        <dbReference type="ARBA" id="ARBA00023134"/>
    </source>
</evidence>
<keyword evidence="4" id="KW-0106">Calcium</keyword>
<dbReference type="InterPro" id="IPR005225">
    <property type="entry name" value="Small_GTP-bd"/>
</dbReference>
<feature type="region of interest" description="Disordered" evidence="8">
    <location>
        <begin position="341"/>
        <end position="418"/>
    </location>
</feature>
<dbReference type="PROSITE" id="PS51417">
    <property type="entry name" value="ARF"/>
    <property type="match status" value="1"/>
</dbReference>
<accession>A0A2L2YEN3</accession>
<dbReference type="InterPro" id="IPR050227">
    <property type="entry name" value="Rab"/>
</dbReference>
<dbReference type="OrthoDB" id="6432399at2759"/>
<organism evidence="10">
    <name type="scientific">Parasteatoda tepidariorum</name>
    <name type="common">Common house spider</name>
    <name type="synonym">Achaearanea tepidariorum</name>
    <dbReference type="NCBI Taxonomy" id="114398"/>
    <lineage>
        <taxon>Eukaryota</taxon>
        <taxon>Metazoa</taxon>
        <taxon>Ecdysozoa</taxon>
        <taxon>Arthropoda</taxon>
        <taxon>Chelicerata</taxon>
        <taxon>Arachnida</taxon>
        <taxon>Araneae</taxon>
        <taxon>Araneomorphae</taxon>
        <taxon>Entelegynae</taxon>
        <taxon>Araneoidea</taxon>
        <taxon>Theridiidae</taxon>
        <taxon>Parasteatoda</taxon>
    </lineage>
</organism>
<dbReference type="CDD" id="cd00154">
    <property type="entry name" value="Rab"/>
    <property type="match status" value="1"/>
</dbReference>
<dbReference type="InterPro" id="IPR001806">
    <property type="entry name" value="Small_GTPase"/>
</dbReference>
<dbReference type="SMART" id="SM00177">
    <property type="entry name" value="ARF"/>
    <property type="match status" value="1"/>
</dbReference>
<feature type="coiled-coil region" evidence="7">
    <location>
        <begin position="180"/>
        <end position="339"/>
    </location>
</feature>
<dbReference type="PANTHER" id="PTHR47977">
    <property type="entry name" value="RAS-RELATED PROTEIN RAB"/>
    <property type="match status" value="1"/>
</dbReference>
<dbReference type="SMART" id="SM00174">
    <property type="entry name" value="RHO"/>
    <property type="match status" value="1"/>
</dbReference>
<dbReference type="GO" id="GO:0005737">
    <property type="term" value="C:cytoplasm"/>
    <property type="evidence" value="ECO:0007669"/>
    <property type="project" value="UniProtKB-SubCell"/>
</dbReference>
<dbReference type="EMBL" id="IAAA01016963">
    <property type="protein sequence ID" value="LAA05820.1"/>
    <property type="molecule type" value="mRNA"/>
</dbReference>
<dbReference type="SUPFAM" id="SSF47473">
    <property type="entry name" value="EF-hand"/>
    <property type="match status" value="1"/>
</dbReference>
<keyword evidence="2" id="KW-0963">Cytoplasm</keyword>
<protein>
    <submittedName>
        <fullName evidence="10">Ras and EF-hand domain-containing protein</fullName>
    </submittedName>
</protein>
<evidence type="ECO:0000256" key="5">
    <source>
        <dbReference type="ARBA" id="ARBA00023054"/>
    </source>
</evidence>
<dbReference type="SMART" id="SM00173">
    <property type="entry name" value="RAS"/>
    <property type="match status" value="1"/>
</dbReference>
<evidence type="ECO:0000313" key="10">
    <source>
        <dbReference type="EMBL" id="LAA05820.1"/>
    </source>
</evidence>
<dbReference type="PROSITE" id="PS00018">
    <property type="entry name" value="EF_HAND_1"/>
    <property type="match status" value="1"/>
</dbReference>
<dbReference type="Pfam" id="PF13499">
    <property type="entry name" value="EF-hand_7"/>
    <property type="match status" value="1"/>
</dbReference>
<keyword evidence="5 7" id="KW-0175">Coiled coil</keyword>
<dbReference type="GO" id="GO:0005525">
    <property type="term" value="F:GTP binding"/>
    <property type="evidence" value="ECO:0007669"/>
    <property type="project" value="UniProtKB-KW"/>
</dbReference>
<dbReference type="SUPFAM" id="SSF52540">
    <property type="entry name" value="P-loop containing nucleoside triphosphate hydrolases"/>
    <property type="match status" value="1"/>
</dbReference>
<dbReference type="InterPro" id="IPR018247">
    <property type="entry name" value="EF_Hand_1_Ca_BS"/>
</dbReference>
<dbReference type="NCBIfam" id="TIGR00231">
    <property type="entry name" value="small_GTP"/>
    <property type="match status" value="1"/>
</dbReference>
<dbReference type="GO" id="GO:0005509">
    <property type="term" value="F:calcium ion binding"/>
    <property type="evidence" value="ECO:0007669"/>
    <property type="project" value="InterPro"/>
</dbReference>
<keyword evidence="3" id="KW-0547">Nucleotide-binding</keyword>
<reference evidence="10" key="1">
    <citation type="journal article" date="2016" name="Mol. Ecol. Resour.">
        <title>Evaluation of the impact of RNA preservation methods of spiders for de novo transcriptome assembly.</title>
        <authorList>
            <person name="Kono N."/>
            <person name="Nakamura H."/>
            <person name="Ito Y."/>
            <person name="Tomita M."/>
            <person name="Arakawa K."/>
        </authorList>
    </citation>
    <scope>NUCLEOTIDE SEQUENCE</scope>
    <source>
        <tissue evidence="10">Whole body</tissue>
    </source>
</reference>
<dbReference type="SMART" id="SM00176">
    <property type="entry name" value="RAN"/>
    <property type="match status" value="1"/>
</dbReference>
<feature type="region of interest" description="Disordered" evidence="8">
    <location>
        <begin position="446"/>
        <end position="487"/>
    </location>
</feature>
<feature type="domain" description="EF-hand" evidence="9">
    <location>
        <begin position="45"/>
        <end position="80"/>
    </location>
</feature>
<evidence type="ECO:0000256" key="3">
    <source>
        <dbReference type="ARBA" id="ARBA00022741"/>
    </source>
</evidence>
<evidence type="ECO:0000256" key="8">
    <source>
        <dbReference type="SAM" id="MobiDB-lite"/>
    </source>
</evidence>
<dbReference type="AlphaFoldDB" id="A0A2L2YEN3"/>
<dbReference type="Gene3D" id="3.40.50.300">
    <property type="entry name" value="P-loop containing nucleotide triphosphate hydrolases"/>
    <property type="match status" value="1"/>
</dbReference>
<proteinExistence type="evidence at transcript level"/>
<evidence type="ECO:0000256" key="4">
    <source>
        <dbReference type="ARBA" id="ARBA00022837"/>
    </source>
</evidence>
<evidence type="ECO:0000256" key="1">
    <source>
        <dbReference type="ARBA" id="ARBA00004496"/>
    </source>
</evidence>
<dbReference type="SMART" id="SM00175">
    <property type="entry name" value="RAB"/>
    <property type="match status" value="1"/>
</dbReference>
<evidence type="ECO:0000256" key="2">
    <source>
        <dbReference type="ARBA" id="ARBA00022490"/>
    </source>
</evidence>
<evidence type="ECO:0000259" key="9">
    <source>
        <dbReference type="PROSITE" id="PS50222"/>
    </source>
</evidence>